<name>A0A9J7BHQ5_9BACT</name>
<accession>A0A9J7BHQ5</accession>
<dbReference type="KEGG" id="orp:MOP44_15465"/>
<keyword evidence="4" id="KW-0472">Membrane</keyword>
<dbReference type="Gene3D" id="1.20.5.1930">
    <property type="match status" value="1"/>
</dbReference>
<dbReference type="InterPro" id="IPR036890">
    <property type="entry name" value="HATPase_C_sf"/>
</dbReference>
<dbReference type="RefSeq" id="WP_260790967.1">
    <property type="nucleotide sequence ID" value="NZ_CP093313.1"/>
</dbReference>
<feature type="transmembrane region" description="Helical" evidence="4">
    <location>
        <begin position="126"/>
        <end position="155"/>
    </location>
</feature>
<dbReference type="GO" id="GO:0000155">
    <property type="term" value="F:phosphorelay sensor kinase activity"/>
    <property type="evidence" value="ECO:0007669"/>
    <property type="project" value="InterPro"/>
</dbReference>
<evidence type="ECO:0000256" key="3">
    <source>
        <dbReference type="ARBA" id="ARBA00023012"/>
    </source>
</evidence>
<sequence length="393" mass="43517">MSATDSKSDEPRAAFGRSVRPAQNLVGSIRSTDAALRERTFVGMHQHRRRWFDFIWLIYSVFFFIQPVERNSRPYWVQFAVVYVVFLALYVGVIYARSRRTAYLFLAGLAVLGVWYFPINLSASGIVVYVVALAPFVTDSLAVCIGIFISISGALIAEGLLLHVNPWAWGFPLFICLAVGSANTVAAQRMRANQKLSLAQEEIEHLAKVAERERIARDLHDVLGHTLSLVVLKSELAGKLLDHNPERAGKEIHEVEQIARTALAEVREAIRGYRAEGLAAELDRARATLDAAGVTLDCASSAPKMLPAQETVLSLIVREAVTNIVRHAHASHCHISLEQRGRQIVLGIEDDGRGGIRQEGNGLRGMRERVESIEGRFHILSENGTRLVIEVPA</sequence>
<dbReference type="GO" id="GO:0046983">
    <property type="term" value="F:protein dimerization activity"/>
    <property type="evidence" value="ECO:0007669"/>
    <property type="project" value="InterPro"/>
</dbReference>
<dbReference type="Pfam" id="PF02518">
    <property type="entry name" value="HATPase_c"/>
    <property type="match status" value="1"/>
</dbReference>
<dbReference type="Pfam" id="PF07730">
    <property type="entry name" value="HisKA_3"/>
    <property type="match status" value="1"/>
</dbReference>
<evidence type="ECO:0000313" key="8">
    <source>
        <dbReference type="Proteomes" id="UP001059380"/>
    </source>
</evidence>
<gene>
    <name evidence="7" type="ORF">MOP44_15465</name>
</gene>
<organism evidence="7 8">
    <name type="scientific">Occallatibacter riparius</name>
    <dbReference type="NCBI Taxonomy" id="1002689"/>
    <lineage>
        <taxon>Bacteria</taxon>
        <taxon>Pseudomonadati</taxon>
        <taxon>Acidobacteriota</taxon>
        <taxon>Terriglobia</taxon>
        <taxon>Terriglobales</taxon>
        <taxon>Acidobacteriaceae</taxon>
        <taxon>Occallatibacter</taxon>
    </lineage>
</organism>
<dbReference type="PANTHER" id="PTHR24421:SF63">
    <property type="entry name" value="SENSOR HISTIDINE KINASE DESK"/>
    <property type="match status" value="1"/>
</dbReference>
<dbReference type="SUPFAM" id="SSF55874">
    <property type="entry name" value="ATPase domain of HSP90 chaperone/DNA topoisomerase II/histidine kinase"/>
    <property type="match status" value="1"/>
</dbReference>
<keyword evidence="2 7" id="KW-0418">Kinase</keyword>
<keyword evidence="1" id="KW-0808">Transferase</keyword>
<evidence type="ECO:0000313" key="7">
    <source>
        <dbReference type="EMBL" id="UWZ81971.1"/>
    </source>
</evidence>
<reference evidence="7" key="1">
    <citation type="submission" date="2021-04" db="EMBL/GenBank/DDBJ databases">
        <title>Phylogenetic analysis of Acidobacteriaceae.</title>
        <authorList>
            <person name="Qiu L."/>
            <person name="Zhang Q."/>
        </authorList>
    </citation>
    <scope>NUCLEOTIDE SEQUENCE</scope>
    <source>
        <strain evidence="7">DSM 25168</strain>
    </source>
</reference>
<keyword evidence="8" id="KW-1185">Reference proteome</keyword>
<dbReference type="PANTHER" id="PTHR24421">
    <property type="entry name" value="NITRATE/NITRITE SENSOR PROTEIN NARX-RELATED"/>
    <property type="match status" value="1"/>
</dbReference>
<evidence type="ECO:0000259" key="5">
    <source>
        <dbReference type="Pfam" id="PF02518"/>
    </source>
</evidence>
<evidence type="ECO:0000256" key="4">
    <source>
        <dbReference type="SAM" id="Phobius"/>
    </source>
</evidence>
<protein>
    <submittedName>
        <fullName evidence="7">Sensor histidine kinase</fullName>
    </submittedName>
</protein>
<dbReference type="CDD" id="cd16917">
    <property type="entry name" value="HATPase_UhpB-NarQ-NarX-like"/>
    <property type="match status" value="1"/>
</dbReference>
<keyword evidence="4" id="KW-0812">Transmembrane</keyword>
<dbReference type="Proteomes" id="UP001059380">
    <property type="component" value="Chromosome"/>
</dbReference>
<feature type="domain" description="Histidine kinase/HSP90-like ATPase" evidence="5">
    <location>
        <begin position="310"/>
        <end position="392"/>
    </location>
</feature>
<dbReference type="InterPro" id="IPR050482">
    <property type="entry name" value="Sensor_HK_TwoCompSys"/>
</dbReference>
<dbReference type="AlphaFoldDB" id="A0A9J7BHQ5"/>
<proteinExistence type="predicted"/>
<dbReference type="InterPro" id="IPR011712">
    <property type="entry name" value="Sig_transdc_His_kin_sub3_dim/P"/>
</dbReference>
<dbReference type="InterPro" id="IPR003594">
    <property type="entry name" value="HATPase_dom"/>
</dbReference>
<dbReference type="EMBL" id="CP093313">
    <property type="protein sequence ID" value="UWZ81971.1"/>
    <property type="molecule type" value="Genomic_DNA"/>
</dbReference>
<evidence type="ECO:0000259" key="6">
    <source>
        <dbReference type="Pfam" id="PF07730"/>
    </source>
</evidence>
<feature type="domain" description="Signal transduction histidine kinase subgroup 3 dimerisation and phosphoacceptor" evidence="6">
    <location>
        <begin position="211"/>
        <end position="276"/>
    </location>
</feature>
<dbReference type="GO" id="GO:0016020">
    <property type="term" value="C:membrane"/>
    <property type="evidence" value="ECO:0007669"/>
    <property type="project" value="InterPro"/>
</dbReference>
<evidence type="ECO:0000256" key="2">
    <source>
        <dbReference type="ARBA" id="ARBA00022777"/>
    </source>
</evidence>
<dbReference type="Gene3D" id="3.30.565.10">
    <property type="entry name" value="Histidine kinase-like ATPase, C-terminal domain"/>
    <property type="match status" value="1"/>
</dbReference>
<feature type="transmembrane region" description="Helical" evidence="4">
    <location>
        <begin position="51"/>
        <end position="68"/>
    </location>
</feature>
<evidence type="ECO:0000256" key="1">
    <source>
        <dbReference type="ARBA" id="ARBA00022679"/>
    </source>
</evidence>
<keyword evidence="4" id="KW-1133">Transmembrane helix</keyword>
<feature type="transmembrane region" description="Helical" evidence="4">
    <location>
        <begin position="75"/>
        <end position="96"/>
    </location>
</feature>
<feature type="transmembrane region" description="Helical" evidence="4">
    <location>
        <begin position="167"/>
        <end position="186"/>
    </location>
</feature>
<keyword evidence="3" id="KW-0902">Two-component regulatory system</keyword>